<dbReference type="InterPro" id="IPR011923">
    <property type="entry name" value="RodA/MrdB"/>
</dbReference>
<evidence type="ECO:0000256" key="8">
    <source>
        <dbReference type="ARBA" id="ARBA00022989"/>
    </source>
</evidence>
<keyword evidence="9 13" id="KW-0472">Membrane</keyword>
<keyword evidence="2" id="KW-1003">Cell membrane</keyword>
<feature type="transmembrane region" description="Helical" evidence="13">
    <location>
        <begin position="106"/>
        <end position="122"/>
    </location>
</feature>
<name>A0A7V3YFK7_9BACT</name>
<evidence type="ECO:0000256" key="2">
    <source>
        <dbReference type="ARBA" id="ARBA00022475"/>
    </source>
</evidence>
<evidence type="ECO:0000256" key="7">
    <source>
        <dbReference type="ARBA" id="ARBA00022984"/>
    </source>
</evidence>
<feature type="transmembrane region" description="Helical" evidence="13">
    <location>
        <begin position="43"/>
        <end position="60"/>
    </location>
</feature>
<evidence type="ECO:0000256" key="9">
    <source>
        <dbReference type="ARBA" id="ARBA00023136"/>
    </source>
</evidence>
<proteinExistence type="predicted"/>
<dbReference type="GO" id="GO:0071555">
    <property type="term" value="P:cell wall organization"/>
    <property type="evidence" value="ECO:0007669"/>
    <property type="project" value="UniProtKB-KW"/>
</dbReference>
<accession>A0A7V3YFK7</accession>
<keyword evidence="8 13" id="KW-1133">Transmembrane helix</keyword>
<reference evidence="14" key="1">
    <citation type="journal article" date="2020" name="mSystems">
        <title>Genome- and Community-Level Interaction Insights into Carbon Utilization and Element Cycling Functions of Hydrothermarchaeota in Hydrothermal Sediment.</title>
        <authorList>
            <person name="Zhou Z."/>
            <person name="Liu Y."/>
            <person name="Xu W."/>
            <person name="Pan J."/>
            <person name="Luo Z.H."/>
            <person name="Li M."/>
        </authorList>
    </citation>
    <scope>NUCLEOTIDE SEQUENCE [LARGE SCALE GENOMIC DNA]</scope>
    <source>
        <strain evidence="14">SpSt-747</strain>
    </source>
</reference>
<evidence type="ECO:0000256" key="13">
    <source>
        <dbReference type="SAM" id="Phobius"/>
    </source>
</evidence>
<keyword evidence="3" id="KW-0328">Glycosyltransferase</keyword>
<dbReference type="GO" id="GO:0005886">
    <property type="term" value="C:plasma membrane"/>
    <property type="evidence" value="ECO:0007669"/>
    <property type="project" value="TreeGrafter"/>
</dbReference>
<comment type="subcellular location">
    <subcellularLocation>
        <location evidence="1">Membrane</location>
        <topology evidence="1">Multi-pass membrane protein</topology>
    </subcellularLocation>
</comment>
<feature type="transmembrane region" description="Helical" evidence="13">
    <location>
        <begin position="296"/>
        <end position="318"/>
    </location>
</feature>
<keyword evidence="10" id="KW-0961">Cell wall biogenesis/degradation</keyword>
<keyword evidence="5 13" id="KW-0812">Transmembrane</keyword>
<evidence type="ECO:0000256" key="11">
    <source>
        <dbReference type="ARBA" id="ARBA00032370"/>
    </source>
</evidence>
<feature type="transmembrane region" description="Helical" evidence="13">
    <location>
        <begin position="255"/>
        <end position="284"/>
    </location>
</feature>
<dbReference type="PANTHER" id="PTHR30474:SF1">
    <property type="entry name" value="PEPTIDOGLYCAN GLYCOSYLTRANSFERASE MRDB"/>
    <property type="match status" value="1"/>
</dbReference>
<dbReference type="InterPro" id="IPR018365">
    <property type="entry name" value="Cell_cycle_FtsW-rel_CS"/>
</dbReference>
<evidence type="ECO:0000256" key="3">
    <source>
        <dbReference type="ARBA" id="ARBA00022676"/>
    </source>
</evidence>
<dbReference type="Pfam" id="PF01098">
    <property type="entry name" value="FTSW_RODA_SPOVE"/>
    <property type="match status" value="1"/>
</dbReference>
<dbReference type="GO" id="GO:0016757">
    <property type="term" value="F:glycosyltransferase activity"/>
    <property type="evidence" value="ECO:0007669"/>
    <property type="project" value="UniProtKB-KW"/>
</dbReference>
<keyword evidence="7" id="KW-0573">Peptidoglycan synthesis</keyword>
<dbReference type="AlphaFoldDB" id="A0A7V3YFK7"/>
<organism evidence="14">
    <name type="scientific">Candidatus Caldatribacterium californiense</name>
    <dbReference type="NCBI Taxonomy" id="1454726"/>
    <lineage>
        <taxon>Bacteria</taxon>
        <taxon>Pseudomonadati</taxon>
        <taxon>Atribacterota</taxon>
        <taxon>Atribacteria</taxon>
        <taxon>Atribacterales</taxon>
        <taxon>Candidatus Caldatribacteriaceae</taxon>
        <taxon>Candidatus Caldatribacterium</taxon>
    </lineage>
</organism>
<feature type="transmembrane region" description="Helical" evidence="13">
    <location>
        <begin position="129"/>
        <end position="147"/>
    </location>
</feature>
<sequence>MRREYLFVLVTLCLCILGIVAVYSVDPLRDEGFGPKSFFGRQILWNVVGWALFLLFRFFDFQWLFRRSWLWYLLSVFSLGAVLVFGESDETGAKRWLFSRSVQPSEFAKLALLFFLSSYLSTNRDELDFWSLLVKSAFFAAVPALLVFLQPDLGTALVLGVLWFGALFLGGWHRRKLGLLLGLVAGLSPLSWFIMKDYQRKRVLAFLDPWQDPLGSGYNVVQSQIAIGSGGVLGQGWLSGKQTQLRFLPARYTDFIFAAFCEQFGFVGGMVLLTLFILFFWIVLETAQRVGNLEERFFASLFGILFLFQVGINVGMNLGIAPVTGIPLPFVSYGGSSLLVHLAGAGMIARLIWRTEQEERERWI</sequence>
<feature type="transmembrane region" description="Helical" evidence="13">
    <location>
        <begin position="69"/>
        <end position="86"/>
    </location>
</feature>
<evidence type="ECO:0000256" key="10">
    <source>
        <dbReference type="ARBA" id="ARBA00023316"/>
    </source>
</evidence>
<evidence type="ECO:0000256" key="1">
    <source>
        <dbReference type="ARBA" id="ARBA00004141"/>
    </source>
</evidence>
<evidence type="ECO:0000256" key="4">
    <source>
        <dbReference type="ARBA" id="ARBA00022679"/>
    </source>
</evidence>
<evidence type="ECO:0000256" key="12">
    <source>
        <dbReference type="ARBA" id="ARBA00033270"/>
    </source>
</evidence>
<dbReference type="PANTHER" id="PTHR30474">
    <property type="entry name" value="CELL CYCLE PROTEIN"/>
    <property type="match status" value="1"/>
</dbReference>
<protein>
    <recommendedName>
        <fullName evidence="12">Cell wall polymerase</fullName>
    </recommendedName>
    <alternativeName>
        <fullName evidence="11">Peptidoglycan polymerase</fullName>
    </alternativeName>
</protein>
<dbReference type="GO" id="GO:0051301">
    <property type="term" value="P:cell division"/>
    <property type="evidence" value="ECO:0007669"/>
    <property type="project" value="InterPro"/>
</dbReference>
<dbReference type="PROSITE" id="PS00428">
    <property type="entry name" value="FTSW_RODA_SPOVE"/>
    <property type="match status" value="1"/>
</dbReference>
<dbReference type="GO" id="GO:0015648">
    <property type="term" value="F:lipid-linked peptidoglycan transporter activity"/>
    <property type="evidence" value="ECO:0007669"/>
    <property type="project" value="TreeGrafter"/>
</dbReference>
<dbReference type="EMBL" id="DTFV01000041">
    <property type="protein sequence ID" value="HGI30200.1"/>
    <property type="molecule type" value="Genomic_DNA"/>
</dbReference>
<dbReference type="InterPro" id="IPR001182">
    <property type="entry name" value="FtsW/RodA"/>
</dbReference>
<feature type="transmembrane region" description="Helical" evidence="13">
    <location>
        <begin position="330"/>
        <end position="353"/>
    </location>
</feature>
<feature type="transmembrane region" description="Helical" evidence="13">
    <location>
        <begin position="153"/>
        <end position="170"/>
    </location>
</feature>
<evidence type="ECO:0000313" key="14">
    <source>
        <dbReference type="EMBL" id="HGI30200.1"/>
    </source>
</evidence>
<dbReference type="NCBIfam" id="TIGR02210">
    <property type="entry name" value="rodA_shape"/>
    <property type="match status" value="1"/>
</dbReference>
<keyword evidence="4" id="KW-0808">Transferase</keyword>
<evidence type="ECO:0000256" key="5">
    <source>
        <dbReference type="ARBA" id="ARBA00022692"/>
    </source>
</evidence>
<dbReference type="GO" id="GO:0032153">
    <property type="term" value="C:cell division site"/>
    <property type="evidence" value="ECO:0007669"/>
    <property type="project" value="TreeGrafter"/>
</dbReference>
<gene>
    <name evidence="14" type="primary">rodA</name>
    <name evidence="14" type="ORF">ENV30_02625</name>
</gene>
<dbReference type="GO" id="GO:0008360">
    <property type="term" value="P:regulation of cell shape"/>
    <property type="evidence" value="ECO:0007669"/>
    <property type="project" value="UniProtKB-KW"/>
</dbReference>
<feature type="transmembrane region" description="Helical" evidence="13">
    <location>
        <begin position="177"/>
        <end position="195"/>
    </location>
</feature>
<evidence type="ECO:0000256" key="6">
    <source>
        <dbReference type="ARBA" id="ARBA00022960"/>
    </source>
</evidence>
<keyword evidence="6" id="KW-0133">Cell shape</keyword>
<dbReference type="GO" id="GO:0009252">
    <property type="term" value="P:peptidoglycan biosynthetic process"/>
    <property type="evidence" value="ECO:0007669"/>
    <property type="project" value="UniProtKB-KW"/>
</dbReference>
<comment type="caution">
    <text evidence="14">The sequence shown here is derived from an EMBL/GenBank/DDBJ whole genome shotgun (WGS) entry which is preliminary data.</text>
</comment>